<gene>
    <name evidence="1" type="ordered locus">Vdis_1260</name>
</gene>
<dbReference type="HOGENOM" id="CLU_008831_0_2_2"/>
<dbReference type="InterPro" id="IPR016064">
    <property type="entry name" value="NAD/diacylglycerol_kinase_sf"/>
</dbReference>
<name>E1QRE9_VULDI</name>
<keyword evidence="2" id="KW-1185">Reference proteome</keyword>
<organism evidence="1 2">
    <name type="scientific">Vulcanisaeta distributa (strain DSM 14429 / JCM 11212 / NBRC 100878 / IC-017)</name>
    <dbReference type="NCBI Taxonomy" id="572478"/>
    <lineage>
        <taxon>Archaea</taxon>
        <taxon>Thermoproteota</taxon>
        <taxon>Thermoprotei</taxon>
        <taxon>Thermoproteales</taxon>
        <taxon>Thermoproteaceae</taxon>
        <taxon>Vulcanisaeta</taxon>
    </lineage>
</organism>
<keyword evidence="1" id="KW-0418">Kinase</keyword>
<dbReference type="STRING" id="572478.Vdis_1260"/>
<accession>E1QRE9</accession>
<reference evidence="1 2" key="1">
    <citation type="journal article" date="2010" name="Stand. Genomic Sci.">
        <title>Complete genome sequence of Vulcanisaeta distributa type strain (IC-017).</title>
        <authorList>
            <person name="Mavromatis K."/>
            <person name="Sikorski J."/>
            <person name="Pabst E."/>
            <person name="Teshima H."/>
            <person name="Lapidus A."/>
            <person name="Lucas S."/>
            <person name="Nolan M."/>
            <person name="Glavina Del Rio T."/>
            <person name="Cheng J.F."/>
            <person name="Bruce D."/>
            <person name="Goodwin L."/>
            <person name="Pitluck S."/>
            <person name="Liolios K."/>
            <person name="Ivanova N."/>
            <person name="Mikhailova N."/>
            <person name="Pati A."/>
            <person name="Chen A."/>
            <person name="Palaniappan K."/>
            <person name="Land M."/>
            <person name="Hauser L."/>
            <person name="Chang Y.J."/>
            <person name="Jeffries C.D."/>
            <person name="Rohde M."/>
            <person name="Spring S."/>
            <person name="Goker M."/>
            <person name="Wirth R."/>
            <person name="Woyke T."/>
            <person name="Bristow J."/>
            <person name="Eisen J.A."/>
            <person name="Markowitz V."/>
            <person name="Hugenholtz P."/>
            <person name="Klenk H.P."/>
            <person name="Kyrpides N.C."/>
        </authorList>
    </citation>
    <scope>NUCLEOTIDE SEQUENCE [LARGE SCALE GENOMIC DNA]</scope>
    <source>
        <strain evidence="2">DSM 14429 / JCM 11212 / NBRC 100878 / IC-017</strain>
    </source>
</reference>
<dbReference type="SUPFAM" id="SSF46785">
    <property type="entry name" value="Winged helix' DNA-binding domain"/>
    <property type="match status" value="1"/>
</dbReference>
<dbReference type="OrthoDB" id="350804at2157"/>
<dbReference type="PANTHER" id="PTHR20275">
    <property type="entry name" value="NAD KINASE"/>
    <property type="match status" value="1"/>
</dbReference>
<dbReference type="GO" id="GO:0003951">
    <property type="term" value="F:NAD+ kinase activity"/>
    <property type="evidence" value="ECO:0007669"/>
    <property type="project" value="InterPro"/>
</dbReference>
<keyword evidence="1" id="KW-0808">Transferase</keyword>
<dbReference type="Gene3D" id="1.10.10.10">
    <property type="entry name" value="Winged helix-like DNA-binding domain superfamily/Winged helix DNA-binding domain"/>
    <property type="match status" value="1"/>
</dbReference>
<dbReference type="EMBL" id="CP002100">
    <property type="protein sequence ID" value="ADN50646.1"/>
    <property type="molecule type" value="Genomic_DNA"/>
</dbReference>
<dbReference type="InterPro" id="IPR017437">
    <property type="entry name" value="ATP-NAD_kinase_PpnK-typ_C"/>
</dbReference>
<dbReference type="Pfam" id="PF20143">
    <property type="entry name" value="NAD_kinase_C"/>
    <property type="match status" value="1"/>
</dbReference>
<dbReference type="Gene3D" id="3.40.50.10330">
    <property type="entry name" value="Probable inorganic polyphosphate/atp-NAD kinase, domain 1"/>
    <property type="match status" value="1"/>
</dbReference>
<evidence type="ECO:0000313" key="2">
    <source>
        <dbReference type="Proteomes" id="UP000006681"/>
    </source>
</evidence>
<dbReference type="Proteomes" id="UP000006681">
    <property type="component" value="Chromosome"/>
</dbReference>
<dbReference type="GeneID" id="9752192"/>
<dbReference type="RefSeq" id="WP_013336371.1">
    <property type="nucleotide sequence ID" value="NC_014537.1"/>
</dbReference>
<dbReference type="GO" id="GO:0019674">
    <property type="term" value="P:NAD+ metabolic process"/>
    <property type="evidence" value="ECO:0007669"/>
    <property type="project" value="InterPro"/>
</dbReference>
<reference evidence="2" key="2">
    <citation type="journal article" date="2010" name="Stand. Genomic Sci.">
        <title>Complete genome sequence of Vulcanisaeta distributa type strain (IC-017T).</title>
        <authorList>
            <person name="Mavromatis K."/>
            <person name="Sikorski J."/>
            <person name="Pabst E."/>
            <person name="Teshima H."/>
            <person name="Lapidus A."/>
            <person name="Lucas S."/>
            <person name="Nolan M."/>
            <person name="Glavina Del Rio T."/>
            <person name="Cheng J."/>
            <person name="Bruce D."/>
            <person name="Goodwin L."/>
            <person name="Pitluck S."/>
            <person name="Liolios K."/>
            <person name="Ivanova N."/>
            <person name="Mikhailova N."/>
            <person name="Pati A."/>
            <person name="Chen A."/>
            <person name="Palaniappan K."/>
            <person name="Land M."/>
            <person name="Hauser L."/>
            <person name="Chang Y."/>
            <person name="Jeffries C."/>
            <person name="Rohde M."/>
            <person name="Spring S."/>
            <person name="Goker M."/>
            <person name="Wirth R."/>
            <person name="Woyke T."/>
            <person name="Bristow J."/>
            <person name="Eisen J."/>
            <person name="Markowitz V."/>
            <person name="Hugenholtz P."/>
            <person name="Klenk H."/>
            <person name="Kyrpides N."/>
        </authorList>
    </citation>
    <scope>NUCLEOTIDE SEQUENCE [LARGE SCALE GENOMIC DNA]</scope>
    <source>
        <strain evidence="2">DSM 14429 / JCM 11212 / NBRC 100878 / IC-017</strain>
    </source>
</reference>
<dbReference type="Gene3D" id="2.60.200.30">
    <property type="entry name" value="Probable inorganic polyphosphate/atp-NAD kinase, domain 2"/>
    <property type="match status" value="1"/>
</dbReference>
<protein>
    <submittedName>
        <fullName evidence="1">ATP-NAD/AcoX kinase</fullName>
    </submittedName>
</protein>
<dbReference type="Pfam" id="PF13412">
    <property type="entry name" value="HTH_24"/>
    <property type="match status" value="1"/>
</dbReference>
<dbReference type="InterPro" id="IPR036388">
    <property type="entry name" value="WH-like_DNA-bd_sf"/>
</dbReference>
<evidence type="ECO:0000313" key="1">
    <source>
        <dbReference type="EMBL" id="ADN50646.1"/>
    </source>
</evidence>
<dbReference type="InterPro" id="IPR017438">
    <property type="entry name" value="ATP-NAD_kinase_N"/>
</dbReference>
<sequence>MRGLLVTMPSVVNEVKKIIDDYSSFSIVTELNDDVSGYDVIGIVGTDKFIIMNLHKLNSWEGPVLTVGFGLSFLNSVDITNLDKALSTIMSGNYDIEEILRLSVNAKGKKLPNAINEVAIFPARSAITLEYSLYVNNEYLWHDVADGLIISTPTGSTAYAMSAGGPLIHSRAQVFEIVPVNSTNLARVPVIVPSDSIITIRDLISRSRVEVIIDGSIRTYVGNEVKITSGKPLKLIRVGEVSSAIGRYEKKISLLANMDLPPSAKFILKILEYEGQLTQKEIIEKTMLPSRTVRNALSILIRKGLIQRQVIIRGNKEVIVYSLKSTGQ</sequence>
<dbReference type="GO" id="GO:0006741">
    <property type="term" value="P:NADP+ biosynthetic process"/>
    <property type="evidence" value="ECO:0007669"/>
    <property type="project" value="TreeGrafter"/>
</dbReference>
<dbReference type="PANTHER" id="PTHR20275:SF0">
    <property type="entry name" value="NAD KINASE"/>
    <property type="match status" value="1"/>
</dbReference>
<dbReference type="eggNOG" id="arCOG01348">
    <property type="taxonomic scope" value="Archaea"/>
</dbReference>
<dbReference type="SUPFAM" id="SSF111331">
    <property type="entry name" value="NAD kinase/diacylglycerol kinase-like"/>
    <property type="match status" value="1"/>
</dbReference>
<proteinExistence type="predicted"/>
<dbReference type="AlphaFoldDB" id="E1QRE9"/>
<dbReference type="KEGG" id="vdi:Vdis_1260"/>
<dbReference type="eggNOG" id="arCOG00394">
    <property type="taxonomic scope" value="Archaea"/>
</dbReference>
<dbReference type="InterPro" id="IPR036390">
    <property type="entry name" value="WH_DNA-bd_sf"/>
</dbReference>